<dbReference type="InterPro" id="IPR008928">
    <property type="entry name" value="6-hairpin_glycosidase_sf"/>
</dbReference>
<dbReference type="SUPFAM" id="SSF48208">
    <property type="entry name" value="Six-hairpin glycosidases"/>
    <property type="match status" value="1"/>
</dbReference>
<name>A4BJP1_9GAMM</name>
<keyword evidence="2" id="KW-0808">Transferase</keyword>
<dbReference type="Pfam" id="PF06165">
    <property type="entry name" value="GH94_b-supersand"/>
    <property type="match status" value="1"/>
</dbReference>
<dbReference type="InterPro" id="IPR037814">
    <property type="entry name" value="GH94N_CBAP"/>
</dbReference>
<dbReference type="Gene3D" id="2.70.98.40">
    <property type="entry name" value="Glycoside hydrolase, family 65, N-terminal domain"/>
    <property type="match status" value="1"/>
</dbReference>
<protein>
    <submittedName>
        <fullName evidence="5">NdvB protein</fullName>
    </submittedName>
</protein>
<dbReference type="Pfam" id="PF17167">
    <property type="entry name" value="Glyco_hydro_94"/>
    <property type="match status" value="1"/>
</dbReference>
<dbReference type="InterPro" id="IPR010383">
    <property type="entry name" value="Glyco_hydrolase_94_b-supersand"/>
</dbReference>
<feature type="domain" description="Glycosyl hydrolase 94 catalytic" evidence="4">
    <location>
        <begin position="312"/>
        <end position="715"/>
    </location>
</feature>
<evidence type="ECO:0000256" key="1">
    <source>
        <dbReference type="ARBA" id="ARBA00022676"/>
    </source>
</evidence>
<dbReference type="PANTHER" id="PTHR37469:SF2">
    <property type="entry name" value="CELLOBIONIC ACID PHOSPHORYLASE"/>
    <property type="match status" value="1"/>
</dbReference>
<dbReference type="OrthoDB" id="9769991at2"/>
<dbReference type="InterPro" id="IPR037018">
    <property type="entry name" value="GH65_N"/>
</dbReference>
<dbReference type="CDD" id="cd11748">
    <property type="entry name" value="GH94N_NdvB_like"/>
    <property type="match status" value="1"/>
</dbReference>
<dbReference type="PANTHER" id="PTHR37469">
    <property type="entry name" value="CELLOBIONIC ACID PHOSPHORYLASE-RELATED"/>
    <property type="match status" value="1"/>
</dbReference>
<keyword evidence="1" id="KW-0328">Glycosyltransferase</keyword>
<dbReference type="GO" id="GO:0016758">
    <property type="term" value="F:hexosyltransferase activity"/>
    <property type="evidence" value="ECO:0007669"/>
    <property type="project" value="InterPro"/>
</dbReference>
<keyword evidence="6" id="KW-1185">Reference proteome</keyword>
<evidence type="ECO:0000313" key="6">
    <source>
        <dbReference type="Proteomes" id="UP000005953"/>
    </source>
</evidence>
<evidence type="ECO:0000259" key="3">
    <source>
        <dbReference type="Pfam" id="PF06165"/>
    </source>
</evidence>
<organism evidence="5 6">
    <name type="scientific">Reinekea blandensis MED297</name>
    <dbReference type="NCBI Taxonomy" id="314283"/>
    <lineage>
        <taxon>Bacteria</taxon>
        <taxon>Pseudomonadati</taxon>
        <taxon>Pseudomonadota</taxon>
        <taxon>Gammaproteobacteria</taxon>
        <taxon>Oceanospirillales</taxon>
        <taxon>Saccharospirillaceae</taxon>
        <taxon>Reinekea</taxon>
    </lineage>
</organism>
<evidence type="ECO:0000256" key="2">
    <source>
        <dbReference type="ARBA" id="ARBA00022679"/>
    </source>
</evidence>
<dbReference type="InterPro" id="IPR033432">
    <property type="entry name" value="GH94_catalytic"/>
</dbReference>
<dbReference type="Gene3D" id="2.60.420.10">
    <property type="entry name" value="Maltose phosphorylase, domain 3"/>
    <property type="match status" value="1"/>
</dbReference>
<dbReference type="STRING" id="314283.MED297_06564"/>
<evidence type="ECO:0000313" key="5">
    <source>
        <dbReference type="EMBL" id="EAR07681.1"/>
    </source>
</evidence>
<dbReference type="InterPro" id="IPR011013">
    <property type="entry name" value="Gal_mutarotase_sf_dom"/>
</dbReference>
<feature type="domain" description="Glycosyl hydrolase 94 supersandwich" evidence="3">
    <location>
        <begin position="81"/>
        <end position="291"/>
    </location>
</feature>
<evidence type="ECO:0000259" key="4">
    <source>
        <dbReference type="Pfam" id="PF17167"/>
    </source>
</evidence>
<dbReference type="InterPro" id="IPR012341">
    <property type="entry name" value="6hp_glycosidase-like_sf"/>
</dbReference>
<dbReference type="GO" id="GO:0030245">
    <property type="term" value="P:cellulose catabolic process"/>
    <property type="evidence" value="ECO:0007669"/>
    <property type="project" value="InterPro"/>
</dbReference>
<reference evidence="5 6" key="1">
    <citation type="submission" date="2006-02" db="EMBL/GenBank/DDBJ databases">
        <authorList>
            <person name="Pinhassi J."/>
            <person name="Pedros-Alio C."/>
            <person name="Ferriera S."/>
            <person name="Johnson J."/>
            <person name="Kravitz S."/>
            <person name="Halpern A."/>
            <person name="Remington K."/>
            <person name="Beeson K."/>
            <person name="Tran B."/>
            <person name="Rogers Y.-H."/>
            <person name="Friedman R."/>
            <person name="Venter J.C."/>
        </authorList>
    </citation>
    <scope>NUCLEOTIDE SEQUENCE [LARGE SCALE GENOMIC DNA]</scope>
    <source>
        <strain evidence="5 6">MED297</strain>
    </source>
</reference>
<dbReference type="SUPFAM" id="SSF74650">
    <property type="entry name" value="Galactose mutarotase-like"/>
    <property type="match status" value="1"/>
</dbReference>
<comment type="caution">
    <text evidence="5">The sequence shown here is derived from an EMBL/GenBank/DDBJ whole genome shotgun (WGS) entry which is preliminary data.</text>
</comment>
<dbReference type="AlphaFoldDB" id="A4BJP1"/>
<gene>
    <name evidence="5" type="ORF">MED297_06564</name>
</gene>
<dbReference type="GO" id="GO:0030246">
    <property type="term" value="F:carbohydrate binding"/>
    <property type="evidence" value="ECO:0007669"/>
    <property type="project" value="InterPro"/>
</dbReference>
<accession>A4BJP1</accession>
<proteinExistence type="predicted"/>
<dbReference type="Gene3D" id="1.50.10.10">
    <property type="match status" value="1"/>
</dbReference>
<dbReference type="Proteomes" id="UP000005953">
    <property type="component" value="Unassembled WGS sequence"/>
</dbReference>
<dbReference type="InterPro" id="IPR052047">
    <property type="entry name" value="GH94_Enzymes"/>
</dbReference>
<dbReference type="EMBL" id="AAOE01000035">
    <property type="protein sequence ID" value="EAR07681.1"/>
    <property type="molecule type" value="Genomic_DNA"/>
</dbReference>
<sequence length="791" mass="89360">MNDKQPLGAFIEDGQRYRLTSPTELPNADAFLWNAAMMIQATCRGYATAQFMQPGPAKYAHGPTLAAKTFMQPEHPYFAHHAGRFFYVKDHHTNTLWSAPYEPTRMPLDEFRFEPGLNDLRWVLRKDDLEVTLVLSLADDHPVECWRVSVTNHSTHARQIGLTPYFPVGYASWMNQSGDYDTKLNAVIARCVTPYQKLEDYPKQKHFKDLTFFAADKKPQSWSARLQAFEGEGGLHNPDALQTGTLDNQAAIYECPACIMNFEATLKAGATEQWTFLFGPAEHETEIAERLAELLPEGKIEQPLEQQRQQLKDTLSNTCIDSPDTNLNAVLNHWLPRQLMYHGQSQRLTTDPQTRNYLQDAMGMAYLDANQTRTALTTALQQQQSSGQMPDGILLEGATELTYINRIPHTDHGIWVILCLQAYLNESGDAGLLNKMLPFADGSEASIAEHVDRSLDWLLADRNEQGLSYIQQGDWCDPMNMVGPNGIGVSGWLTQALAVALNQWAELCRQTGRQTQADAYTTAYNEQSTIINLHLWDGDWFIRGITDERRRFGTKDDDEGQIFLNTQAWALMAGVASSDRQPRLIASVQERLQTPHGPMLCAPAFTRMHEDIGRVTQKFPGTGENGSVYNHAALFWSAGLFAAGENERAWQVIRDLWAFDDDERFLRRGQLPIYVPNYFRGAWHQFPETAGRSSRLFNTGTVAWAYRLFVENLLGLTGTLNGVRVTPFLPKDWPVFSAKRTFRGAHIELTVKRDGSLTADTLRCNDEIVDGFELNDLQAGQTYRLDYRVSG</sequence>
<dbReference type="RefSeq" id="WP_008048615.1">
    <property type="nucleotide sequence ID" value="NZ_CH724155.1"/>
</dbReference>
<dbReference type="HOGENOM" id="CLU_019054_0_0_6"/>